<dbReference type="InterPro" id="IPR012341">
    <property type="entry name" value="6hp_glycosidase-like_sf"/>
</dbReference>
<keyword evidence="6" id="KW-1185">Reference proteome</keyword>
<evidence type="ECO:0000256" key="1">
    <source>
        <dbReference type="SAM" id="SignalP"/>
    </source>
</evidence>
<dbReference type="HOGENOM" id="CLU_004617_2_2_1"/>
<name>G4TTL9_SERID</name>
<reference evidence="5 6" key="1">
    <citation type="journal article" date="2011" name="PLoS Pathog.">
        <title>Endophytic Life Strategies Decoded by Genome and Transcriptome Analyses of the Mutualistic Root Symbiont Piriformospora indica.</title>
        <authorList>
            <person name="Zuccaro A."/>
            <person name="Lahrmann U."/>
            <person name="Guldener U."/>
            <person name="Langen G."/>
            <person name="Pfiffi S."/>
            <person name="Biedenkopf D."/>
            <person name="Wong P."/>
            <person name="Samans B."/>
            <person name="Grimm C."/>
            <person name="Basiewicz M."/>
            <person name="Murat C."/>
            <person name="Martin F."/>
            <person name="Kogel K.H."/>
        </authorList>
    </citation>
    <scope>NUCLEOTIDE SEQUENCE [LARGE SCALE GENOMIC DNA]</scope>
    <source>
        <strain evidence="5 6">DSM 11827</strain>
    </source>
</reference>
<sequence>MKRATLILLALSTIVNGLSKPTDSLLSRSFAFPKSGNALWYRSPAANWVLESLPIGNGYMGASVFSGVQNDTILVNLDNLWAGGPFADPAYNGANWGESDVPAVHQRLKALRETIFANGTANDLNGITPDAGQYGTFASAGSLVVSRPQIISNYTNYTRWLDLDDGVIRSTWSEGYITFRREYICSYPDHSCSHKTSASQAIPKILYSIVPIADHSDIEISCKGNSTLVLRARAGANGMGMLYEVAGSVRLSGDGSTTCSNGYISVLNATDIWFTWTGDTEYNINAGTAAQHYSFKGSDPHSQVTGILARVASIPYAKYLQNHLNDYKRGTSQSFSLDLGQSPDWSTPTDVLLKNYQAWQKSRQPSDASTTLLEWILVNYGRYLMFSSARGNLPANLQGVWSQGAWSPWSGDYHANINVQMMYWPVEVTGMDVTQTLWDFIQKTVVPRGGDTAQTLYNVSRGWVMHDETNIFGSTGMKGLDIPNYNPAEWTNYAAAGAWLMTHVWDHFDFTGDIAWLKRQGYPLLKATAEYWLDALQVDAYSKDGSLVVNPCNSPELPQTTFGCTHWQQMIWELFNSVDKALSVLHLGSEKAFLEEVRAARSKVDRGFRISPSGVLQEWKLDLDNSDRLAHRHLSPLTGLYPSYSISSWVPRSDGFMSTDLSKSALINASRTLLMQRGNGTSPDADAGWGKFWRAACWAQLGEPTRFYSQLSYGIARNFASNLFSLYNPFNTAENTLFQMDANGGYPAAVLNALVQAPDTQRRDETLVVTLLPALPSSWSRGHLYGVRTRRGLELDLEWRSGKLTKASIKGPRILNGTVVQVKVQGAGINRQITLTRGQSVTLA</sequence>
<accession>G4TTL9</accession>
<dbReference type="InterPro" id="IPR049053">
    <property type="entry name" value="AFCA-like_C"/>
</dbReference>
<gene>
    <name evidence="5" type="ORF">PIIN_08613</name>
</gene>
<keyword evidence="1" id="KW-0732">Signal</keyword>
<proteinExistence type="predicted"/>
<feature type="domain" description="Glycosyl hydrolase family 95 N-terminal" evidence="2">
    <location>
        <begin position="39"/>
        <end position="283"/>
    </location>
</feature>
<dbReference type="PIRSF" id="PIRSF007663">
    <property type="entry name" value="UCP007663"/>
    <property type="match status" value="1"/>
</dbReference>
<organism evidence="5 6">
    <name type="scientific">Serendipita indica (strain DSM 11827)</name>
    <name type="common">Root endophyte fungus</name>
    <name type="synonym">Piriformospora indica</name>
    <dbReference type="NCBI Taxonomy" id="1109443"/>
    <lineage>
        <taxon>Eukaryota</taxon>
        <taxon>Fungi</taxon>
        <taxon>Dikarya</taxon>
        <taxon>Basidiomycota</taxon>
        <taxon>Agaricomycotina</taxon>
        <taxon>Agaricomycetes</taxon>
        <taxon>Sebacinales</taxon>
        <taxon>Serendipitaceae</taxon>
        <taxon>Serendipita</taxon>
    </lineage>
</organism>
<keyword evidence="5" id="KW-0378">Hydrolase</keyword>
<dbReference type="EMBL" id="CAFZ01000340">
    <property type="protein sequence ID" value="CCA74662.1"/>
    <property type="molecule type" value="Genomic_DNA"/>
</dbReference>
<evidence type="ECO:0000259" key="2">
    <source>
        <dbReference type="Pfam" id="PF14498"/>
    </source>
</evidence>
<feature type="chain" id="PRO_5003468878" evidence="1">
    <location>
        <begin position="20"/>
        <end position="844"/>
    </location>
</feature>
<dbReference type="PANTHER" id="PTHR31084">
    <property type="entry name" value="ALPHA-L-FUCOSIDASE 2"/>
    <property type="match status" value="1"/>
</dbReference>
<dbReference type="Proteomes" id="UP000007148">
    <property type="component" value="Unassembled WGS sequence"/>
</dbReference>
<dbReference type="AlphaFoldDB" id="G4TTL9"/>
<evidence type="ECO:0000313" key="5">
    <source>
        <dbReference type="EMBL" id="CCA74662.1"/>
    </source>
</evidence>
<dbReference type="InParanoid" id="G4TTL9"/>
<dbReference type="Pfam" id="PF22124">
    <property type="entry name" value="Glyco_hydro_95_cat"/>
    <property type="match status" value="1"/>
</dbReference>
<evidence type="ECO:0000313" key="6">
    <source>
        <dbReference type="Proteomes" id="UP000007148"/>
    </source>
</evidence>
<dbReference type="GO" id="GO:0004560">
    <property type="term" value="F:alpha-L-fucosidase activity"/>
    <property type="evidence" value="ECO:0007669"/>
    <property type="project" value="InterPro"/>
</dbReference>
<evidence type="ECO:0000259" key="3">
    <source>
        <dbReference type="Pfam" id="PF21307"/>
    </source>
</evidence>
<feature type="domain" description="Glycosyl hydrolase family 95 catalytic" evidence="4">
    <location>
        <begin position="316"/>
        <end position="754"/>
    </location>
</feature>
<dbReference type="OrthoDB" id="2848340at2759"/>
<comment type="caution">
    <text evidence="5">The sequence shown here is derived from an EMBL/GenBank/DDBJ whole genome shotgun (WGS) entry which is preliminary data.</text>
</comment>
<feature type="domain" description="Alpha fucosidase A-like C-terminal" evidence="3">
    <location>
        <begin position="768"/>
        <end position="812"/>
    </location>
</feature>
<dbReference type="Pfam" id="PF21307">
    <property type="entry name" value="Glyco_hydro_95_C"/>
    <property type="match status" value="1"/>
</dbReference>
<dbReference type="GO" id="GO:0005975">
    <property type="term" value="P:carbohydrate metabolic process"/>
    <property type="evidence" value="ECO:0007669"/>
    <property type="project" value="InterPro"/>
</dbReference>
<protein>
    <submittedName>
        <fullName evidence="5">Related to glycoside hydrolase family 95 protein-Laccaria bicolor</fullName>
    </submittedName>
</protein>
<dbReference type="InterPro" id="IPR008928">
    <property type="entry name" value="6-hairpin_glycosidase_sf"/>
</dbReference>
<dbReference type="PANTHER" id="PTHR31084:SF3">
    <property type="entry name" value="ALPHA-FUCOSIDASE A"/>
    <property type="match status" value="1"/>
</dbReference>
<dbReference type="SUPFAM" id="SSF48208">
    <property type="entry name" value="Six-hairpin glycosidases"/>
    <property type="match status" value="1"/>
</dbReference>
<feature type="signal peptide" evidence="1">
    <location>
        <begin position="1"/>
        <end position="19"/>
    </location>
</feature>
<dbReference type="InterPro" id="IPR016518">
    <property type="entry name" value="Alpha-L-fucosidase"/>
</dbReference>
<evidence type="ECO:0000259" key="4">
    <source>
        <dbReference type="Pfam" id="PF22124"/>
    </source>
</evidence>
<dbReference type="eggNOG" id="ENOG502S018">
    <property type="taxonomic scope" value="Eukaryota"/>
</dbReference>
<dbReference type="InterPro" id="IPR027414">
    <property type="entry name" value="GH95_N_dom"/>
</dbReference>
<dbReference type="InterPro" id="IPR054363">
    <property type="entry name" value="GH95_cat"/>
</dbReference>
<dbReference type="Gene3D" id="1.50.10.10">
    <property type="match status" value="1"/>
</dbReference>
<dbReference type="Pfam" id="PF14498">
    <property type="entry name" value="Glyco_hyd_65N_2"/>
    <property type="match status" value="1"/>
</dbReference>
<dbReference type="OMA" id="KVWRGAC"/>